<protein>
    <submittedName>
        <fullName evidence="6">Cystathionine gamma-synthase</fullName>
    </submittedName>
</protein>
<evidence type="ECO:0000256" key="1">
    <source>
        <dbReference type="ARBA" id="ARBA00001933"/>
    </source>
</evidence>
<dbReference type="PIRSF" id="PIRSF001434">
    <property type="entry name" value="CGS"/>
    <property type="match status" value="1"/>
</dbReference>
<dbReference type="Gene3D" id="3.40.640.10">
    <property type="entry name" value="Type I PLP-dependent aspartate aminotransferase-like (Major domain)"/>
    <property type="match status" value="1"/>
</dbReference>
<dbReference type="InterPro" id="IPR015421">
    <property type="entry name" value="PyrdxlP-dep_Trfase_major"/>
</dbReference>
<dbReference type="Proteomes" id="UP000065521">
    <property type="component" value="Unassembled WGS sequence"/>
</dbReference>
<dbReference type="PANTHER" id="PTHR11808:SF85">
    <property type="entry name" value="CYSTATHIONINE GAMMA-LYASE-RELATED"/>
    <property type="match status" value="1"/>
</dbReference>
<evidence type="ECO:0000256" key="2">
    <source>
        <dbReference type="ARBA" id="ARBA00009077"/>
    </source>
</evidence>
<proteinExistence type="inferred from homology"/>
<feature type="modified residue" description="N6-(pyridoxal phosphate)lysine" evidence="4">
    <location>
        <position position="194"/>
    </location>
</feature>
<name>A0A102KTD8_9BURK</name>
<dbReference type="EMBL" id="LOTN01000075">
    <property type="protein sequence ID" value="KUZ81055.1"/>
    <property type="molecule type" value="Genomic_DNA"/>
</dbReference>
<sequence>MKFDTIAVHVGQEPDPVTGAVVPPLHLASTFAQENQEPLRYFYGRGENPTREALERCLAALEGSDHALAFASGQAAGAAVLSLLRPGDTFLCSDDVYGGTLDLFQALEVTSGLRHRKVDMSDLEAVEAALSGGVRLVWIETPTNPTLKLADLRAISALAKRREVLVLVDNTFASPYLQRPLDLDADFVLYSTTKYLAGHGDVIGGALISRDESHHRDLARHRTVTGAVPGPLDCYLVHRGVKTLGLRVERQVANARTLVELLQRSPRVSRVIYPGLESHPQHALCARQMTGPGAIISFEYLGDVTALMHGLKYFHCAVSLGAVFSLIECPALMTHRAVPDELKRSLGITPNLIRLSVGIEDIADLSADLARYL</sequence>
<dbReference type="PANTHER" id="PTHR11808">
    <property type="entry name" value="TRANS-SULFURATION ENZYME FAMILY MEMBER"/>
    <property type="match status" value="1"/>
</dbReference>
<evidence type="ECO:0000313" key="7">
    <source>
        <dbReference type="Proteomes" id="UP000065521"/>
    </source>
</evidence>
<dbReference type="CDD" id="cd00614">
    <property type="entry name" value="CGS_like"/>
    <property type="match status" value="1"/>
</dbReference>
<dbReference type="PROSITE" id="PS00868">
    <property type="entry name" value="CYS_MET_METAB_PP"/>
    <property type="match status" value="1"/>
</dbReference>
<evidence type="ECO:0000256" key="3">
    <source>
        <dbReference type="ARBA" id="ARBA00022898"/>
    </source>
</evidence>
<gene>
    <name evidence="6" type="ORF">WI38_33345</name>
</gene>
<dbReference type="Gene3D" id="3.90.1150.10">
    <property type="entry name" value="Aspartate Aminotransferase, domain 1"/>
    <property type="match status" value="1"/>
</dbReference>
<dbReference type="GO" id="GO:0019343">
    <property type="term" value="P:cysteine biosynthetic process via cystathionine"/>
    <property type="evidence" value="ECO:0007669"/>
    <property type="project" value="TreeGrafter"/>
</dbReference>
<dbReference type="InterPro" id="IPR015422">
    <property type="entry name" value="PyrdxlP-dep_Trfase_small"/>
</dbReference>
<dbReference type="GO" id="GO:0005737">
    <property type="term" value="C:cytoplasm"/>
    <property type="evidence" value="ECO:0007669"/>
    <property type="project" value="TreeGrafter"/>
</dbReference>
<dbReference type="InterPro" id="IPR000277">
    <property type="entry name" value="Cys/Met-Metab_PyrdxlP-dep_enz"/>
</dbReference>
<comment type="similarity">
    <text evidence="2 5">Belongs to the trans-sulfuration enzymes family.</text>
</comment>
<reference evidence="6 7" key="1">
    <citation type="submission" date="2015-11" db="EMBL/GenBank/DDBJ databases">
        <title>Expanding the genomic diversity of Burkholderia species for the development of highly accurate diagnostics.</title>
        <authorList>
            <person name="Sahl J."/>
            <person name="Keim P."/>
            <person name="Wagner D."/>
        </authorList>
    </citation>
    <scope>NUCLEOTIDE SEQUENCE [LARGE SCALE GENOMIC DNA]</scope>
    <source>
        <strain evidence="6 7">RF32-BP4</strain>
    </source>
</reference>
<evidence type="ECO:0000313" key="6">
    <source>
        <dbReference type="EMBL" id="KUZ81055.1"/>
    </source>
</evidence>
<evidence type="ECO:0000256" key="5">
    <source>
        <dbReference type="RuleBase" id="RU362118"/>
    </source>
</evidence>
<comment type="cofactor">
    <cofactor evidence="1 5">
        <name>pyridoxal 5'-phosphate</name>
        <dbReference type="ChEBI" id="CHEBI:597326"/>
    </cofactor>
</comment>
<comment type="caution">
    <text evidence="6">The sequence shown here is derived from an EMBL/GenBank/DDBJ whole genome shotgun (WGS) entry which is preliminary data.</text>
</comment>
<dbReference type="SUPFAM" id="SSF53383">
    <property type="entry name" value="PLP-dependent transferases"/>
    <property type="match status" value="1"/>
</dbReference>
<accession>A0A102KTD8</accession>
<dbReference type="Pfam" id="PF01053">
    <property type="entry name" value="Cys_Met_Meta_PP"/>
    <property type="match status" value="1"/>
</dbReference>
<organism evidence="6 7">
    <name type="scientific">Burkholderia ubonensis</name>
    <dbReference type="NCBI Taxonomy" id="101571"/>
    <lineage>
        <taxon>Bacteria</taxon>
        <taxon>Pseudomonadati</taxon>
        <taxon>Pseudomonadota</taxon>
        <taxon>Betaproteobacteria</taxon>
        <taxon>Burkholderiales</taxon>
        <taxon>Burkholderiaceae</taxon>
        <taxon>Burkholderia</taxon>
        <taxon>Burkholderia cepacia complex</taxon>
    </lineage>
</organism>
<dbReference type="GO" id="GO:0030170">
    <property type="term" value="F:pyridoxal phosphate binding"/>
    <property type="evidence" value="ECO:0007669"/>
    <property type="project" value="InterPro"/>
</dbReference>
<dbReference type="FunFam" id="3.40.640.10:FF:000009">
    <property type="entry name" value="Cystathionine gamma-synthase homolog"/>
    <property type="match status" value="1"/>
</dbReference>
<dbReference type="GO" id="GO:0019346">
    <property type="term" value="P:transsulfuration"/>
    <property type="evidence" value="ECO:0007669"/>
    <property type="project" value="InterPro"/>
</dbReference>
<dbReference type="GO" id="GO:0004123">
    <property type="term" value="F:cystathionine gamma-lyase activity"/>
    <property type="evidence" value="ECO:0007669"/>
    <property type="project" value="TreeGrafter"/>
</dbReference>
<dbReference type="InterPro" id="IPR054542">
    <property type="entry name" value="Cys_met_metab_PP"/>
</dbReference>
<keyword evidence="3 4" id="KW-0663">Pyridoxal phosphate</keyword>
<evidence type="ECO:0000256" key="4">
    <source>
        <dbReference type="PIRSR" id="PIRSR001434-2"/>
    </source>
</evidence>
<dbReference type="RefSeq" id="WP_059614914.1">
    <property type="nucleotide sequence ID" value="NZ_LOTK01000049.1"/>
</dbReference>
<dbReference type="AlphaFoldDB" id="A0A102KTD8"/>
<dbReference type="InterPro" id="IPR015424">
    <property type="entry name" value="PyrdxlP-dep_Trfase"/>
</dbReference>